<gene>
    <name evidence="2" type="ORF">LAD73_00335</name>
</gene>
<dbReference type="NCBIfam" id="NF045996">
    <property type="entry name" value="MAG0920_fam"/>
    <property type="match status" value="1"/>
</dbReference>
<keyword evidence="3" id="KW-1185">Reference proteome</keyword>
<feature type="transmembrane region" description="Helical" evidence="1">
    <location>
        <begin position="62"/>
        <end position="86"/>
    </location>
</feature>
<evidence type="ECO:0000313" key="3">
    <source>
        <dbReference type="Proteomes" id="UP000772186"/>
    </source>
</evidence>
<evidence type="ECO:0000313" key="2">
    <source>
        <dbReference type="EMBL" id="MBZ4195177.1"/>
    </source>
</evidence>
<keyword evidence="1" id="KW-1133">Transmembrane helix</keyword>
<dbReference type="AlphaFoldDB" id="A0A953NC72"/>
<dbReference type="EMBL" id="JAIQBY010000002">
    <property type="protein sequence ID" value="MBZ4195177.1"/>
    <property type="molecule type" value="Genomic_DNA"/>
</dbReference>
<keyword evidence="1" id="KW-0812">Transmembrane</keyword>
<feature type="transmembrane region" description="Helical" evidence="1">
    <location>
        <begin position="6"/>
        <end position="25"/>
    </location>
</feature>
<protein>
    <submittedName>
        <fullName evidence="2">Uncharacterized protein</fullName>
    </submittedName>
</protein>
<keyword evidence="1" id="KW-0472">Membrane</keyword>
<comment type="caution">
    <text evidence="2">The sequence shown here is derived from an EMBL/GenBank/DDBJ whole genome shotgun (WGS) entry which is preliminary data.</text>
</comment>
<dbReference type="Proteomes" id="UP000772186">
    <property type="component" value="Unassembled WGS sequence"/>
</dbReference>
<feature type="transmembrane region" description="Helical" evidence="1">
    <location>
        <begin position="98"/>
        <end position="124"/>
    </location>
</feature>
<dbReference type="RefSeq" id="WP_223644312.1">
    <property type="nucleotide sequence ID" value="NZ_JAIQBX010000005.1"/>
</dbReference>
<organism evidence="2 3">
    <name type="scientific">Mycoplasma tauri</name>
    <dbReference type="NCBI Taxonomy" id="547987"/>
    <lineage>
        <taxon>Bacteria</taxon>
        <taxon>Bacillati</taxon>
        <taxon>Mycoplasmatota</taxon>
        <taxon>Mollicutes</taxon>
        <taxon>Mycoplasmataceae</taxon>
        <taxon>Mycoplasma</taxon>
    </lineage>
</organism>
<evidence type="ECO:0000256" key="1">
    <source>
        <dbReference type="SAM" id="Phobius"/>
    </source>
</evidence>
<accession>A0A953NC72</accession>
<reference evidence="2 3" key="1">
    <citation type="submission" date="2021-09" db="EMBL/GenBank/DDBJ databases">
        <title>WGS of Mycoplasma sp. Zaradi2 strains.</title>
        <authorList>
            <person name="Spergser J."/>
        </authorList>
    </citation>
    <scope>NUCLEOTIDE SEQUENCE [LARGE SCALE GENOMIC DNA]</scope>
    <source>
        <strain evidence="2 3">1331</strain>
    </source>
</reference>
<sequence>MHFKEFFIIILMLMLMHASILVIMLSSRFKHLYAKLTSVRSYILRKKIGLKNCFFKHLYKPLAILITLAAGSLIINIFLILISFFLNKMDLESEQIVYKLALVFLCSFLLFDFLLFVFIIVLLAKFKSWKKINEANPEWKEIQTYFDNEIVIEQIDIINYRYVFEYSKFRFFNVKESFKPSDYKTYIYYWIVQDYEHLLINNKNANLNMFYDLYHRYNEK</sequence>
<name>A0A953NC72_9MOLU</name>
<proteinExistence type="predicted"/>